<dbReference type="InterPro" id="IPR009057">
    <property type="entry name" value="Homeodomain-like_sf"/>
</dbReference>
<evidence type="ECO:0000313" key="5">
    <source>
        <dbReference type="Proteomes" id="UP001158576"/>
    </source>
</evidence>
<reference evidence="4 5" key="1">
    <citation type="submission" date="2021-04" db="EMBL/GenBank/DDBJ databases">
        <authorList>
            <person name="Bliznina A."/>
        </authorList>
    </citation>
    <scope>NUCLEOTIDE SEQUENCE [LARGE SCALE GENOMIC DNA]</scope>
</reference>
<gene>
    <name evidence="4" type="ORF">OKIOD_LOCUS14747</name>
</gene>
<evidence type="ECO:0000313" key="4">
    <source>
        <dbReference type="EMBL" id="CAG5111704.1"/>
    </source>
</evidence>
<evidence type="ECO:0000256" key="1">
    <source>
        <dbReference type="PROSITE-ProRule" id="PRU00108"/>
    </source>
</evidence>
<dbReference type="Proteomes" id="UP001158576">
    <property type="component" value="Chromosome 2"/>
</dbReference>
<feature type="DNA-binding region" description="Homeobox" evidence="1">
    <location>
        <begin position="5"/>
        <end position="64"/>
    </location>
</feature>
<organism evidence="4 5">
    <name type="scientific">Oikopleura dioica</name>
    <name type="common">Tunicate</name>
    <dbReference type="NCBI Taxonomy" id="34765"/>
    <lineage>
        <taxon>Eukaryota</taxon>
        <taxon>Metazoa</taxon>
        <taxon>Chordata</taxon>
        <taxon>Tunicata</taxon>
        <taxon>Appendicularia</taxon>
        <taxon>Copelata</taxon>
        <taxon>Oikopleuridae</taxon>
        <taxon>Oikopleura</taxon>
    </lineage>
</organism>
<dbReference type="PROSITE" id="PS50071">
    <property type="entry name" value="HOMEOBOX_2"/>
    <property type="match status" value="1"/>
</dbReference>
<sequence>MQNNNEQKTHLSKKEKERLLEQAFMTDPYPTKLERQELAYELDSPLFLVSRWFCARRTRYKKEIEAFPQKVSSIHHLSATRGHMKKTKEGTINNKDEMEKRFRYIISFRETINAGVDDAKMANNKRADECNQSEEVAIIFADETC</sequence>
<name>A0ABN7T590_OIKDI</name>
<proteinExistence type="predicted"/>
<comment type="subcellular location">
    <subcellularLocation>
        <location evidence="1 2">Nucleus</location>
    </subcellularLocation>
</comment>
<dbReference type="SMART" id="SM00389">
    <property type="entry name" value="HOX"/>
    <property type="match status" value="1"/>
</dbReference>
<dbReference type="EMBL" id="OU015567">
    <property type="protein sequence ID" value="CAG5111704.1"/>
    <property type="molecule type" value="Genomic_DNA"/>
</dbReference>
<keyword evidence="1 2" id="KW-0539">Nucleus</keyword>
<evidence type="ECO:0000256" key="2">
    <source>
        <dbReference type="RuleBase" id="RU000682"/>
    </source>
</evidence>
<dbReference type="CDD" id="cd00086">
    <property type="entry name" value="homeodomain"/>
    <property type="match status" value="1"/>
</dbReference>
<dbReference type="SUPFAM" id="SSF46689">
    <property type="entry name" value="Homeodomain-like"/>
    <property type="match status" value="1"/>
</dbReference>
<keyword evidence="1 2" id="KW-0371">Homeobox</keyword>
<dbReference type="Gene3D" id="1.10.10.60">
    <property type="entry name" value="Homeodomain-like"/>
    <property type="match status" value="1"/>
</dbReference>
<keyword evidence="5" id="KW-1185">Reference proteome</keyword>
<accession>A0ABN7T590</accession>
<dbReference type="Pfam" id="PF00046">
    <property type="entry name" value="Homeodomain"/>
    <property type="match status" value="1"/>
</dbReference>
<protein>
    <submittedName>
        <fullName evidence="4">Oidioi.mRNA.OKI2018_I69.chr2.g5982.t1.cds</fullName>
    </submittedName>
</protein>
<keyword evidence="1 2" id="KW-0238">DNA-binding</keyword>
<dbReference type="InterPro" id="IPR001356">
    <property type="entry name" value="HD"/>
</dbReference>
<feature type="domain" description="Homeobox" evidence="3">
    <location>
        <begin position="3"/>
        <end position="63"/>
    </location>
</feature>
<evidence type="ECO:0000259" key="3">
    <source>
        <dbReference type="PROSITE" id="PS50071"/>
    </source>
</evidence>